<reference evidence="4" key="1">
    <citation type="submission" date="2010-01" db="EMBL/GenBank/DDBJ databases">
        <title>Genome fragments of uncultured bacteria from the North Pacific subtropical Gyre.</title>
        <authorList>
            <person name="Pham V.D."/>
            <person name="Delong E.F."/>
        </authorList>
    </citation>
    <scope>NUCLEOTIDE SEQUENCE</scope>
</reference>
<dbReference type="NCBIfam" id="TIGR01980">
    <property type="entry name" value="sufB"/>
    <property type="match status" value="1"/>
</dbReference>
<dbReference type="InterPro" id="IPR055346">
    <property type="entry name" value="Fe-S_cluster_assembly_SufBD"/>
</dbReference>
<organism evidence="4">
    <name type="scientific">uncultured gamma proteobacterium HF0770_28K04</name>
    <dbReference type="NCBI Taxonomy" id="723578"/>
    <lineage>
        <taxon>Bacteria</taxon>
        <taxon>Pseudomonadati</taxon>
        <taxon>Pseudomonadota</taxon>
        <taxon>Gammaproteobacteria</taxon>
        <taxon>environmental samples</taxon>
    </lineage>
</organism>
<dbReference type="PANTHER" id="PTHR30508">
    <property type="entry name" value="FES CLUSTER ASSEMBLY PROTEIN SUF"/>
    <property type="match status" value="1"/>
</dbReference>
<protein>
    <submittedName>
        <fullName evidence="4">ABC-type transport system involved in Fe-S cluster assembly, permease component</fullName>
    </submittedName>
</protein>
<dbReference type="InterPro" id="IPR000825">
    <property type="entry name" value="SUF_FeS_clus_asmbl_SufBD_core"/>
</dbReference>
<evidence type="ECO:0000259" key="2">
    <source>
        <dbReference type="Pfam" id="PF01458"/>
    </source>
</evidence>
<dbReference type="InterPro" id="IPR037284">
    <property type="entry name" value="SUF_FeS_clus_asmbl_SufBD_sf"/>
</dbReference>
<feature type="domain" description="SUF system FeS cluster assembly SufBD N-terminal" evidence="3">
    <location>
        <begin position="131"/>
        <end position="200"/>
    </location>
</feature>
<sequence>MATENLDMDYSKYDFKDSTEMYVHLSKKGLSKDTVREISKLKDEPEWMLDFRLRAYDVFMKKPMPQWGGDLNKIDFQNIFYYAKASEKTEKNWDDVPENVKNTFDKLGIPEAEKKFLAGVGAQYESEVVYHSLREDLAKQGVLFLDTDTALKEQPELFKKYFAKIIPPEDNKFAALNSAVWSGGSFIYIPPGVKVDMPLQAYFRINAENIGQFERTLIIADEGSEVHYIEGCTAPVYSSESLHVAVVELLAHKDAKLRYTTIQNWSNDVYNLVTKRAYAYEGATVEWIDGNIGSKLTMKYPGIYLMGRKAYGETLSIAFAGKNQHQDTGAKMVHLAPDTTSKVTSKSVSRANGRSTYRGLLKVAKGATNVKATVRCDALLLDDTAKTDTYPYMEIDQEDATVTHEATVGKIGDEQIFYLMSRGFSEDEALSLIVNGFMEPFTKELPMEYAVELNRLIKLEMDNSVG</sequence>
<evidence type="ECO:0000313" key="4">
    <source>
        <dbReference type="EMBL" id="ADI23406.1"/>
    </source>
</evidence>
<proteinExistence type="inferred from homology"/>
<dbReference type="Pfam" id="PF01458">
    <property type="entry name" value="SUFBD_core"/>
    <property type="match status" value="1"/>
</dbReference>
<dbReference type="Pfam" id="PF19295">
    <property type="entry name" value="SufBD_N"/>
    <property type="match status" value="1"/>
</dbReference>
<dbReference type="EMBL" id="GU568013">
    <property type="protein sequence ID" value="ADI23406.1"/>
    <property type="molecule type" value="Genomic_DNA"/>
</dbReference>
<dbReference type="InterPro" id="IPR010231">
    <property type="entry name" value="SUF_FeS_clus_asmbl_SufB"/>
</dbReference>
<evidence type="ECO:0000259" key="3">
    <source>
        <dbReference type="Pfam" id="PF19295"/>
    </source>
</evidence>
<comment type="similarity">
    <text evidence="1">Belongs to the iron-sulfur cluster assembly SufBD family.</text>
</comment>
<dbReference type="InterPro" id="IPR045595">
    <property type="entry name" value="SufBD_N"/>
</dbReference>
<dbReference type="SUPFAM" id="SSF101960">
    <property type="entry name" value="Stabilizer of iron transporter SufD"/>
    <property type="match status" value="1"/>
</dbReference>
<dbReference type="AlphaFoldDB" id="E7C7I2"/>
<name>E7C7I2_9GAMM</name>
<dbReference type="GO" id="GO:0016226">
    <property type="term" value="P:iron-sulfur cluster assembly"/>
    <property type="evidence" value="ECO:0007669"/>
    <property type="project" value="InterPro"/>
</dbReference>
<dbReference type="PANTHER" id="PTHR30508:SF1">
    <property type="entry name" value="UPF0051 PROTEIN ABCI8, CHLOROPLASTIC-RELATED"/>
    <property type="match status" value="1"/>
</dbReference>
<evidence type="ECO:0000256" key="1">
    <source>
        <dbReference type="ARBA" id="ARBA00043967"/>
    </source>
</evidence>
<accession>E7C7I2</accession>
<feature type="domain" description="SUF system FeS cluster assembly SufBD core" evidence="2">
    <location>
        <begin position="203"/>
        <end position="437"/>
    </location>
</feature>